<dbReference type="InterPro" id="IPR027417">
    <property type="entry name" value="P-loop_NTPase"/>
</dbReference>
<dbReference type="InterPro" id="IPR003439">
    <property type="entry name" value="ABC_transporter-like_ATP-bd"/>
</dbReference>
<comment type="caution">
    <text evidence="9">The sequence shown here is derived from an EMBL/GenBank/DDBJ whole genome shotgun (WGS) entry which is preliminary data.</text>
</comment>
<dbReference type="SUPFAM" id="SSF90123">
    <property type="entry name" value="ABC transporter transmembrane region"/>
    <property type="match status" value="1"/>
</dbReference>
<evidence type="ECO:0000259" key="8">
    <source>
        <dbReference type="PROSITE" id="PS50929"/>
    </source>
</evidence>
<dbReference type="InterPro" id="IPR036640">
    <property type="entry name" value="ABC1_TM_sf"/>
</dbReference>
<evidence type="ECO:0000256" key="2">
    <source>
        <dbReference type="ARBA" id="ARBA00022448"/>
    </source>
</evidence>
<evidence type="ECO:0000313" key="9">
    <source>
        <dbReference type="EMBL" id="KAB7738583.1"/>
    </source>
</evidence>
<dbReference type="EMBL" id="WESC01000019">
    <property type="protein sequence ID" value="KAB7738583.1"/>
    <property type="molecule type" value="Genomic_DNA"/>
</dbReference>
<name>A0A6N6VJA8_9HYPH</name>
<evidence type="ECO:0000256" key="3">
    <source>
        <dbReference type="ARBA" id="ARBA00022692"/>
    </source>
</evidence>
<evidence type="ECO:0000256" key="6">
    <source>
        <dbReference type="SAM" id="Phobius"/>
    </source>
</evidence>
<feature type="transmembrane region" description="Helical" evidence="6">
    <location>
        <begin position="280"/>
        <end position="303"/>
    </location>
</feature>
<dbReference type="PANTHER" id="PTHR11384:SF59">
    <property type="entry name" value="LYSOSOMAL COBALAMIN TRANSPORTER ABCD4"/>
    <property type="match status" value="1"/>
</dbReference>
<proteinExistence type="predicted"/>
<keyword evidence="9" id="KW-0547">Nucleotide-binding</keyword>
<dbReference type="Gene3D" id="3.40.50.300">
    <property type="entry name" value="P-loop containing nucleotide triphosphate hydrolases"/>
    <property type="match status" value="1"/>
</dbReference>
<dbReference type="GO" id="GO:0005524">
    <property type="term" value="F:ATP binding"/>
    <property type="evidence" value="ECO:0007669"/>
    <property type="project" value="UniProtKB-KW"/>
</dbReference>
<feature type="transmembrane region" description="Helical" evidence="6">
    <location>
        <begin position="40"/>
        <end position="60"/>
    </location>
</feature>
<keyword evidence="9" id="KW-0067">ATP-binding</keyword>
<comment type="subcellular location">
    <subcellularLocation>
        <location evidence="1">Cell membrane</location>
        <topology evidence="1">Multi-pass membrane protein</topology>
    </subcellularLocation>
</comment>
<protein>
    <submittedName>
        <fullName evidence="9">ABC transporter ATP-binding protein/permease</fullName>
    </submittedName>
</protein>
<evidence type="ECO:0000256" key="1">
    <source>
        <dbReference type="ARBA" id="ARBA00004651"/>
    </source>
</evidence>
<keyword evidence="10" id="KW-1185">Reference proteome</keyword>
<reference evidence="9 10" key="1">
    <citation type="submission" date="2019-09" db="EMBL/GenBank/DDBJ databases">
        <title>Parvibaculum sedimenti sp. nov., isolated from sediment.</title>
        <authorList>
            <person name="Wang Y."/>
        </authorList>
    </citation>
    <scope>NUCLEOTIDE SEQUENCE [LARGE SCALE GENOMIC DNA]</scope>
    <source>
        <strain evidence="9 10">HXT-9</strain>
    </source>
</reference>
<dbReference type="PROSITE" id="PS50893">
    <property type="entry name" value="ABC_TRANSPORTER_2"/>
    <property type="match status" value="1"/>
</dbReference>
<evidence type="ECO:0000259" key="7">
    <source>
        <dbReference type="PROSITE" id="PS50893"/>
    </source>
</evidence>
<dbReference type="PROSITE" id="PS50929">
    <property type="entry name" value="ABC_TM1F"/>
    <property type="match status" value="1"/>
</dbReference>
<keyword evidence="2" id="KW-0813">Transport</keyword>
<feature type="domain" description="ABC transmembrane type-1" evidence="8">
    <location>
        <begin position="47"/>
        <end position="344"/>
    </location>
</feature>
<organism evidence="9 10">
    <name type="scientific">Parvibaculum sedimenti</name>
    <dbReference type="NCBI Taxonomy" id="2608632"/>
    <lineage>
        <taxon>Bacteria</taxon>
        <taxon>Pseudomonadati</taxon>
        <taxon>Pseudomonadota</taxon>
        <taxon>Alphaproteobacteria</taxon>
        <taxon>Hyphomicrobiales</taxon>
        <taxon>Parvibaculaceae</taxon>
        <taxon>Parvibaculum</taxon>
    </lineage>
</organism>
<gene>
    <name evidence="9" type="ORF">F2P47_16365</name>
</gene>
<dbReference type="PANTHER" id="PTHR11384">
    <property type="entry name" value="ATP-BINDING CASSETTE, SUB-FAMILY D MEMBER"/>
    <property type="match status" value="1"/>
</dbReference>
<keyword evidence="4 6" id="KW-1133">Transmembrane helix</keyword>
<dbReference type="Pfam" id="PF06472">
    <property type="entry name" value="ABC_membrane_2"/>
    <property type="match status" value="1"/>
</dbReference>
<sequence length="606" mass="67897">MSAEQVPAKKRGRFYELFHFILRFARLAGPFWLGPDKWRAISMTASLFLLTVAQVVLAIWTNYWNGNLFDALGERSIPKFLTQIGIFAIIFLLTMAVTATHLQVKRRLQVNWRRWLTRRVVDRWMAQKHHYQLIFTPGEHDNPDGRIADDINNATEQAIALSHTLVYSVLVLGTFIDILLNVAGGATVNVSGSSYHVPGYMVFLAFGYAGVGTGLGLILGRPLVRATNGLQTAEANFRYGLARVREKAEEIALVGGERVERRRFVGLFVGIRDFWLRQTFALTGILFFTSGYGALLPVFPILVAAPQYIAGTMTLGVLMQTAQAFQKLTSALSWPVDNLSDMAKWRASADRVMSLADDLQKLEEARAAPDENRITVGRADTPTLAIRKLQIVNPDGQLVIDGFDIEVKEGEHVLIDGDAGAAVNLFKVVAGLWPWGRGEVMLPKDRTILFMPQRPYIPNDSLRAVLAYPNEPDVYDDNDFHAALDNAGLGYLRDRLDEVSAWERVLTFRGQQRIGFARLFLHKPNWIFMEEATDAFDAIAEEKLMDAVICELPKITVIGISFNTDHDHFYTRKLNLKRAPDGQFLFGGPPVKHAASLLLVEDEKIL</sequence>
<feature type="transmembrane region" description="Helical" evidence="6">
    <location>
        <begin position="165"/>
        <end position="188"/>
    </location>
</feature>
<feature type="transmembrane region" description="Helical" evidence="6">
    <location>
        <begin position="200"/>
        <end position="220"/>
    </location>
</feature>
<dbReference type="InterPro" id="IPR011527">
    <property type="entry name" value="ABC1_TM_dom"/>
</dbReference>
<evidence type="ECO:0000256" key="5">
    <source>
        <dbReference type="ARBA" id="ARBA00023136"/>
    </source>
</evidence>
<dbReference type="AlphaFoldDB" id="A0A6N6VJA8"/>
<evidence type="ECO:0000256" key="4">
    <source>
        <dbReference type="ARBA" id="ARBA00022989"/>
    </source>
</evidence>
<feature type="domain" description="ABC transporter" evidence="7">
    <location>
        <begin position="384"/>
        <end position="606"/>
    </location>
</feature>
<dbReference type="RefSeq" id="WP_152217460.1">
    <property type="nucleotide sequence ID" value="NZ_JBAQYD010000372.1"/>
</dbReference>
<keyword evidence="3 6" id="KW-0812">Transmembrane</keyword>
<dbReference type="Gene3D" id="1.20.1560.10">
    <property type="entry name" value="ABC transporter type 1, transmembrane domain"/>
    <property type="match status" value="1"/>
</dbReference>
<dbReference type="GO" id="GO:0005886">
    <property type="term" value="C:plasma membrane"/>
    <property type="evidence" value="ECO:0007669"/>
    <property type="project" value="UniProtKB-SubCell"/>
</dbReference>
<evidence type="ECO:0000313" key="10">
    <source>
        <dbReference type="Proteomes" id="UP000468901"/>
    </source>
</evidence>
<dbReference type="SUPFAM" id="SSF52540">
    <property type="entry name" value="P-loop containing nucleoside triphosphate hydrolases"/>
    <property type="match status" value="1"/>
</dbReference>
<dbReference type="InterPro" id="IPR050835">
    <property type="entry name" value="ABC_transporter_sub-D"/>
</dbReference>
<accession>A0A6N6VJA8</accession>
<keyword evidence="5 6" id="KW-0472">Membrane</keyword>
<dbReference type="GO" id="GO:0016887">
    <property type="term" value="F:ATP hydrolysis activity"/>
    <property type="evidence" value="ECO:0007669"/>
    <property type="project" value="InterPro"/>
</dbReference>
<feature type="transmembrane region" description="Helical" evidence="6">
    <location>
        <begin position="80"/>
        <end position="104"/>
    </location>
</feature>
<dbReference type="Proteomes" id="UP000468901">
    <property type="component" value="Unassembled WGS sequence"/>
</dbReference>
<dbReference type="GO" id="GO:0140359">
    <property type="term" value="F:ABC-type transporter activity"/>
    <property type="evidence" value="ECO:0007669"/>
    <property type="project" value="InterPro"/>
</dbReference>